<name>A0A317XR31_9BASI</name>
<dbReference type="InParanoid" id="A0A317XR31"/>
<evidence type="ECO:0000313" key="2">
    <source>
        <dbReference type="Proteomes" id="UP000246740"/>
    </source>
</evidence>
<dbReference type="EMBL" id="KZ819192">
    <property type="protein sequence ID" value="PWZ00707.1"/>
    <property type="molecule type" value="Genomic_DNA"/>
</dbReference>
<proteinExistence type="predicted"/>
<gene>
    <name evidence="1" type="ORF">BCV70DRAFT_199975</name>
</gene>
<keyword evidence="2" id="KW-1185">Reference proteome</keyword>
<protein>
    <submittedName>
        <fullName evidence="1">Uncharacterized protein</fullName>
    </submittedName>
</protein>
<reference evidence="1 2" key="1">
    <citation type="journal article" date="2018" name="Mol. Biol. Evol.">
        <title>Broad Genomic Sampling Reveals a Smut Pathogenic Ancestry of the Fungal Clade Ustilaginomycotina.</title>
        <authorList>
            <person name="Kijpornyongpan T."/>
            <person name="Mondo S.J."/>
            <person name="Barry K."/>
            <person name="Sandor L."/>
            <person name="Lee J."/>
            <person name="Lipzen A."/>
            <person name="Pangilinan J."/>
            <person name="LaButti K."/>
            <person name="Hainaut M."/>
            <person name="Henrissat B."/>
            <person name="Grigoriev I.V."/>
            <person name="Spatafora J.W."/>
            <person name="Aime M.C."/>
        </authorList>
    </citation>
    <scope>NUCLEOTIDE SEQUENCE [LARGE SCALE GENOMIC DNA]</scope>
    <source>
        <strain evidence="1 2">MCA 3645</strain>
    </source>
</reference>
<sequence>MNAYHVGLHPKHTSKRHARCRAPSMHAFLSHQSSWVCSHDRLKLGASLLTHCRQDLCPLPVVLSLVASSSVTVTATAPGRADARHPPQKLCLASPTSRCSQAPSTTLSGSVPNIAAHFKPPLTLVPPLPPLPGVHLAV</sequence>
<evidence type="ECO:0000313" key="1">
    <source>
        <dbReference type="EMBL" id="PWZ00707.1"/>
    </source>
</evidence>
<dbReference type="AlphaFoldDB" id="A0A317XR31"/>
<dbReference type="Proteomes" id="UP000246740">
    <property type="component" value="Unassembled WGS sequence"/>
</dbReference>
<accession>A0A317XR31</accession>
<organism evidence="1 2">
    <name type="scientific">Testicularia cyperi</name>
    <dbReference type="NCBI Taxonomy" id="1882483"/>
    <lineage>
        <taxon>Eukaryota</taxon>
        <taxon>Fungi</taxon>
        <taxon>Dikarya</taxon>
        <taxon>Basidiomycota</taxon>
        <taxon>Ustilaginomycotina</taxon>
        <taxon>Ustilaginomycetes</taxon>
        <taxon>Ustilaginales</taxon>
        <taxon>Anthracoideaceae</taxon>
        <taxon>Testicularia</taxon>
    </lineage>
</organism>